<dbReference type="RefSeq" id="WP_274141446.1">
    <property type="nucleotide sequence ID" value="NZ_JAJUBB010000004.1"/>
</dbReference>
<keyword evidence="2" id="KW-1185">Reference proteome</keyword>
<dbReference type="Proteomes" id="UP001149821">
    <property type="component" value="Unassembled WGS sequence"/>
</dbReference>
<dbReference type="EMBL" id="JAJUBB010000004">
    <property type="protein sequence ID" value="MDD1781125.1"/>
    <property type="molecule type" value="Genomic_DNA"/>
</dbReference>
<organism evidence="1 2">
    <name type="scientific">Enterovibrio qingdaonensis</name>
    <dbReference type="NCBI Taxonomy" id="2899818"/>
    <lineage>
        <taxon>Bacteria</taxon>
        <taxon>Pseudomonadati</taxon>
        <taxon>Pseudomonadota</taxon>
        <taxon>Gammaproteobacteria</taxon>
        <taxon>Vibrionales</taxon>
        <taxon>Vibrionaceae</taxon>
        <taxon>Enterovibrio</taxon>
    </lineage>
</organism>
<proteinExistence type="predicted"/>
<comment type="caution">
    <text evidence="1">The sequence shown here is derived from an EMBL/GenBank/DDBJ whole genome shotgun (WGS) entry which is preliminary data.</text>
</comment>
<gene>
    <name evidence="1" type="ORF">LRP49_07895</name>
</gene>
<evidence type="ECO:0000313" key="1">
    <source>
        <dbReference type="EMBL" id="MDD1781125.1"/>
    </source>
</evidence>
<reference evidence="1" key="1">
    <citation type="submission" date="2021-12" db="EMBL/GenBank/DDBJ databases">
        <title>Enterovibrio ZSDZ35 sp. nov. and Enterovibrio ZSDZ42 sp. nov., isolated from coastal seawater in Qingdao.</title>
        <authorList>
            <person name="Zhang P."/>
        </authorList>
    </citation>
    <scope>NUCLEOTIDE SEQUENCE</scope>
    <source>
        <strain evidence="1">ZSDZ35</strain>
    </source>
</reference>
<accession>A0ABT5QKW7</accession>
<sequence>MKKILIGALIAFGLMGTAYAFDGHWGHGWDESSWSVFGCDHGSHHR</sequence>
<name>A0ABT5QKW7_9GAMM</name>
<protein>
    <submittedName>
        <fullName evidence="1">Uncharacterized protein</fullName>
    </submittedName>
</protein>
<evidence type="ECO:0000313" key="2">
    <source>
        <dbReference type="Proteomes" id="UP001149821"/>
    </source>
</evidence>